<gene>
    <name evidence="6" type="ORF">BA177_15925</name>
</gene>
<dbReference type="EMBL" id="CP016268">
    <property type="protein sequence ID" value="ANO52474.1"/>
    <property type="molecule type" value="Genomic_DNA"/>
</dbReference>
<dbReference type="KEGG" id="woc:BA177_15925"/>
<accession>A0A193LJA1</accession>
<proteinExistence type="predicted"/>
<feature type="transmembrane region" description="Helical" evidence="4">
    <location>
        <begin position="58"/>
        <end position="76"/>
    </location>
</feature>
<dbReference type="InterPro" id="IPR043128">
    <property type="entry name" value="Rev_trsase/Diguanyl_cyclase"/>
</dbReference>
<organism evidence="6 7">
    <name type="scientific">Woeseia oceani</name>
    <dbReference type="NCBI Taxonomy" id="1548547"/>
    <lineage>
        <taxon>Bacteria</taxon>
        <taxon>Pseudomonadati</taxon>
        <taxon>Pseudomonadota</taxon>
        <taxon>Gammaproteobacteria</taxon>
        <taxon>Woeseiales</taxon>
        <taxon>Woeseiaceae</taxon>
        <taxon>Woeseia</taxon>
    </lineage>
</organism>
<dbReference type="GO" id="GO:0052621">
    <property type="term" value="F:diguanylate cyclase activity"/>
    <property type="evidence" value="ECO:0007669"/>
    <property type="project" value="UniProtKB-EC"/>
</dbReference>
<dbReference type="CDD" id="cd01949">
    <property type="entry name" value="GGDEF"/>
    <property type="match status" value="1"/>
</dbReference>
<keyword evidence="7" id="KW-1185">Reference proteome</keyword>
<evidence type="ECO:0000259" key="5">
    <source>
        <dbReference type="PROSITE" id="PS50887"/>
    </source>
</evidence>
<dbReference type="EC" id="2.7.7.65" evidence="2"/>
<dbReference type="Proteomes" id="UP000092695">
    <property type="component" value="Chromosome"/>
</dbReference>
<sequence length="383" mass="41497">MAESFIESIRSRLSNRPDAEHVQSMIRLVIVSLATGYFFSDYFALATNNAEYVTPARWATAGAMFISVSLALALLINPGTSVIRRIIGMLHDIAAISVAMYLAEGAAAGVAAIYLLVTLGNGFRYGNAYLYGCAVLSFLSFGAVFWFSDYWQAQGTLSANILILLALIPPYVGALLNSLHKAKEQLKYQASIDVLTGLLNRAETEMTVERILDQKHDGHVLLFCDLDLFKQVNDDAGHAAGDKLLADIARIIGECTGSKGIVGRLGGDEFCIFLNDCTMERARQVAENVRNSVSGYRLAWGRSYYSVGISVGVAPTSAVQDMGSLFRLADAACYAAKNAGRNQVHVVDPRTGIADTQRIRKMFAESPLGATGRQEIRASQAQD</sequence>
<dbReference type="PANTHER" id="PTHR45138:SF9">
    <property type="entry name" value="DIGUANYLATE CYCLASE DGCM-RELATED"/>
    <property type="match status" value="1"/>
</dbReference>
<dbReference type="FunFam" id="3.30.70.270:FF:000001">
    <property type="entry name" value="Diguanylate cyclase domain protein"/>
    <property type="match status" value="1"/>
</dbReference>
<reference evidence="6 7" key="1">
    <citation type="submission" date="2016-06" db="EMBL/GenBank/DDBJ databases">
        <title>Complete genome sequence of a deep-branching marine Gamma Proteobacterium Woeseia oceani type strain XK5.</title>
        <authorList>
            <person name="Mu D."/>
            <person name="Du Z."/>
        </authorList>
    </citation>
    <scope>NUCLEOTIDE SEQUENCE [LARGE SCALE GENOMIC DNA]</scope>
    <source>
        <strain evidence="6 7">XK5</strain>
    </source>
</reference>
<comment type="catalytic activity">
    <reaction evidence="3">
        <text>2 GTP = 3',3'-c-di-GMP + 2 diphosphate</text>
        <dbReference type="Rhea" id="RHEA:24898"/>
        <dbReference type="ChEBI" id="CHEBI:33019"/>
        <dbReference type="ChEBI" id="CHEBI:37565"/>
        <dbReference type="ChEBI" id="CHEBI:58805"/>
        <dbReference type="EC" id="2.7.7.65"/>
    </reaction>
</comment>
<feature type="domain" description="GGDEF" evidence="5">
    <location>
        <begin position="217"/>
        <end position="349"/>
    </location>
</feature>
<dbReference type="InterPro" id="IPR000160">
    <property type="entry name" value="GGDEF_dom"/>
</dbReference>
<keyword evidence="4" id="KW-0812">Transmembrane</keyword>
<dbReference type="NCBIfam" id="TIGR00254">
    <property type="entry name" value="GGDEF"/>
    <property type="match status" value="1"/>
</dbReference>
<dbReference type="RefSeq" id="WP_068617824.1">
    <property type="nucleotide sequence ID" value="NZ_CP016268.1"/>
</dbReference>
<evidence type="ECO:0000313" key="7">
    <source>
        <dbReference type="Proteomes" id="UP000092695"/>
    </source>
</evidence>
<feature type="transmembrane region" description="Helical" evidence="4">
    <location>
        <begin position="129"/>
        <end position="147"/>
    </location>
</feature>
<dbReference type="InterPro" id="IPR029787">
    <property type="entry name" value="Nucleotide_cyclase"/>
</dbReference>
<keyword evidence="4" id="KW-0472">Membrane</keyword>
<dbReference type="InterPro" id="IPR050469">
    <property type="entry name" value="Diguanylate_Cyclase"/>
</dbReference>
<evidence type="ECO:0000256" key="4">
    <source>
        <dbReference type="SAM" id="Phobius"/>
    </source>
</evidence>
<dbReference type="Pfam" id="PF00990">
    <property type="entry name" value="GGDEF"/>
    <property type="match status" value="1"/>
</dbReference>
<dbReference type="AlphaFoldDB" id="A0A193LJA1"/>
<dbReference type="SMART" id="SM00267">
    <property type="entry name" value="GGDEF"/>
    <property type="match status" value="1"/>
</dbReference>
<dbReference type="PROSITE" id="PS50887">
    <property type="entry name" value="GGDEF"/>
    <property type="match status" value="1"/>
</dbReference>
<evidence type="ECO:0000256" key="3">
    <source>
        <dbReference type="ARBA" id="ARBA00034247"/>
    </source>
</evidence>
<comment type="cofactor">
    <cofactor evidence="1">
        <name>Mg(2+)</name>
        <dbReference type="ChEBI" id="CHEBI:18420"/>
    </cofactor>
</comment>
<dbReference type="PANTHER" id="PTHR45138">
    <property type="entry name" value="REGULATORY COMPONENTS OF SENSORY TRANSDUCTION SYSTEM"/>
    <property type="match status" value="1"/>
</dbReference>
<feature type="transmembrane region" description="Helical" evidence="4">
    <location>
        <begin position="159"/>
        <end position="179"/>
    </location>
</feature>
<dbReference type="Gene3D" id="3.30.70.270">
    <property type="match status" value="1"/>
</dbReference>
<evidence type="ECO:0000256" key="2">
    <source>
        <dbReference type="ARBA" id="ARBA00012528"/>
    </source>
</evidence>
<dbReference type="SUPFAM" id="SSF55073">
    <property type="entry name" value="Nucleotide cyclase"/>
    <property type="match status" value="1"/>
</dbReference>
<feature type="transmembrane region" description="Helical" evidence="4">
    <location>
        <begin position="96"/>
        <end position="117"/>
    </location>
</feature>
<evidence type="ECO:0000313" key="6">
    <source>
        <dbReference type="EMBL" id="ANO52474.1"/>
    </source>
</evidence>
<feature type="transmembrane region" description="Helical" evidence="4">
    <location>
        <begin position="25"/>
        <end position="46"/>
    </location>
</feature>
<keyword evidence="4" id="KW-1133">Transmembrane helix</keyword>
<dbReference type="STRING" id="1548547.BA177_15925"/>
<evidence type="ECO:0000256" key="1">
    <source>
        <dbReference type="ARBA" id="ARBA00001946"/>
    </source>
</evidence>
<protein>
    <recommendedName>
        <fullName evidence="2">diguanylate cyclase</fullName>
        <ecNumber evidence="2">2.7.7.65</ecNumber>
    </recommendedName>
</protein>
<dbReference type="OrthoDB" id="9812260at2"/>
<name>A0A193LJA1_9GAMM</name>